<evidence type="ECO:0000256" key="3">
    <source>
        <dbReference type="ARBA" id="ARBA00022574"/>
    </source>
</evidence>
<dbReference type="InterPro" id="IPR019775">
    <property type="entry name" value="WD40_repeat_CS"/>
</dbReference>
<reference evidence="6 7" key="1">
    <citation type="submission" date="2020-08" db="EMBL/GenBank/DDBJ databases">
        <authorList>
            <person name="Koutsovoulos G."/>
            <person name="Danchin GJ E."/>
        </authorList>
    </citation>
    <scope>NUCLEOTIDE SEQUENCE [LARGE SCALE GENOMIC DNA]</scope>
</reference>
<dbReference type="InterPro" id="IPR015943">
    <property type="entry name" value="WD40/YVTN_repeat-like_dom_sf"/>
</dbReference>
<dbReference type="Gene3D" id="2.130.10.10">
    <property type="entry name" value="YVTN repeat-like/Quinoprotein amine dehydrogenase"/>
    <property type="match status" value="2"/>
</dbReference>
<sequence>MADSNETRERQRELEEKKRRLDELRALRAANLSRQRVDGRASLMIDTRRAKTMTPAELRAMLDSVGIESKLREEAPSDPSSTNSTSRECNGVLYLENHIGNNDLNANTRVKRPQNLSLIPAQSISIKQPRTECLQYCKTTQTDDEKNLMENLVWAHKNLLSMMKCRLMKELACKLEVLMNLRLERLESILIICNLIIMDNMFFKSFNKKDTTDDHTSITLATCTKMPPLSDEEKRKILSSSDFSRFFSQASRVIERALAEEADIFVDYINGTHGTGTDDKIDNREMLTFNRKIFDEKTTANRAVRAIDFSSIHAELMAVSYDLNREAPLAPDSIINLWTTRFKTSTPEATFTSSSRVMSLTFDPFKDNIIIGGCYSGQICIWDVRVNKKMPVYKTSLSSTAHTQPVLCMRMVGSTNAHDLVTVSTDGRLCSWNIDNMQQPIDSHNLMCPKTKKQMSALCMSFAHGSIKDLVLGDEDNQLYIVDRHIKDTCKSIPAHSMPITTVDMHRAKGPIDFSSLCLTGSLDFSIKLWDLKDLSKSEPLLCVERKHKFYITDVQWSPVHPAVFASLSSDGTLNLWNLNKNSENPLTSLDIGVSTSRLHWSRNGQQLIIGDSSGCLHIYDVNESLYNVRPGEWEDFERTIKEDLAFRTVKEDLGKVDGLAMAPV</sequence>
<evidence type="ECO:0000256" key="1">
    <source>
        <dbReference type="ARBA" id="ARBA00004496"/>
    </source>
</evidence>
<dbReference type="InterPro" id="IPR001680">
    <property type="entry name" value="WD40_rpt"/>
</dbReference>
<protein>
    <submittedName>
        <fullName evidence="6">Uncharacterized protein</fullName>
    </submittedName>
</protein>
<dbReference type="GO" id="GO:0045503">
    <property type="term" value="F:dynein light chain binding"/>
    <property type="evidence" value="ECO:0007669"/>
    <property type="project" value="TreeGrafter"/>
</dbReference>
<comment type="caution">
    <text evidence="6">The sequence shown here is derived from an EMBL/GenBank/DDBJ whole genome shotgun (WGS) entry which is preliminary data.</text>
</comment>
<dbReference type="OrthoDB" id="4189at2759"/>
<keyword evidence="2" id="KW-0963">Cytoplasm</keyword>
<evidence type="ECO:0000256" key="5">
    <source>
        <dbReference type="PROSITE-ProRule" id="PRU00221"/>
    </source>
</evidence>
<dbReference type="AlphaFoldDB" id="A0A6V7V4K1"/>
<dbReference type="PANTHER" id="PTHR12442:SF22">
    <property type="entry name" value="CYTOPLASMIC DYNEIN 1 INTERMEDIATE CHAIN-RELATED"/>
    <property type="match status" value="1"/>
</dbReference>
<dbReference type="PROSITE" id="PS50082">
    <property type="entry name" value="WD_REPEATS_2"/>
    <property type="match status" value="1"/>
</dbReference>
<gene>
    <name evidence="6" type="ORF">MENT_LOCUS21223</name>
</gene>
<comment type="subcellular location">
    <subcellularLocation>
        <location evidence="1">Cytoplasm</location>
    </subcellularLocation>
</comment>
<proteinExistence type="predicted"/>
<keyword evidence="4" id="KW-0677">Repeat</keyword>
<keyword evidence="3 5" id="KW-0853">WD repeat</keyword>
<evidence type="ECO:0000256" key="4">
    <source>
        <dbReference type="ARBA" id="ARBA00022737"/>
    </source>
</evidence>
<dbReference type="Pfam" id="PF00400">
    <property type="entry name" value="WD40"/>
    <property type="match status" value="3"/>
</dbReference>
<dbReference type="InterPro" id="IPR036322">
    <property type="entry name" value="WD40_repeat_dom_sf"/>
</dbReference>
<dbReference type="GO" id="GO:0010970">
    <property type="term" value="P:transport along microtubule"/>
    <property type="evidence" value="ECO:0007669"/>
    <property type="project" value="TreeGrafter"/>
</dbReference>
<evidence type="ECO:0000313" key="7">
    <source>
        <dbReference type="Proteomes" id="UP000580250"/>
    </source>
</evidence>
<accession>A0A6V7V4K1</accession>
<dbReference type="PROSITE" id="PS00678">
    <property type="entry name" value="WD_REPEATS_1"/>
    <property type="match status" value="1"/>
</dbReference>
<feature type="repeat" description="WD" evidence="5">
    <location>
        <begin position="545"/>
        <end position="587"/>
    </location>
</feature>
<dbReference type="GO" id="GO:0005868">
    <property type="term" value="C:cytoplasmic dynein complex"/>
    <property type="evidence" value="ECO:0007669"/>
    <property type="project" value="TreeGrafter"/>
</dbReference>
<dbReference type="PANTHER" id="PTHR12442">
    <property type="entry name" value="DYNEIN INTERMEDIATE CHAIN"/>
    <property type="match status" value="1"/>
</dbReference>
<name>A0A6V7V4K1_MELEN</name>
<organism evidence="6 7">
    <name type="scientific">Meloidogyne enterolobii</name>
    <name type="common">Root-knot nematode worm</name>
    <name type="synonym">Meloidogyne mayaguensis</name>
    <dbReference type="NCBI Taxonomy" id="390850"/>
    <lineage>
        <taxon>Eukaryota</taxon>
        <taxon>Metazoa</taxon>
        <taxon>Ecdysozoa</taxon>
        <taxon>Nematoda</taxon>
        <taxon>Chromadorea</taxon>
        <taxon>Rhabditida</taxon>
        <taxon>Tylenchina</taxon>
        <taxon>Tylenchomorpha</taxon>
        <taxon>Tylenchoidea</taxon>
        <taxon>Meloidogynidae</taxon>
        <taxon>Meloidogyninae</taxon>
        <taxon>Meloidogyne</taxon>
    </lineage>
</organism>
<dbReference type="Proteomes" id="UP000580250">
    <property type="component" value="Unassembled WGS sequence"/>
</dbReference>
<dbReference type="SMART" id="SM00320">
    <property type="entry name" value="WD40"/>
    <property type="match status" value="5"/>
</dbReference>
<dbReference type="EMBL" id="CAJEWN010000159">
    <property type="protein sequence ID" value="CAD2169863.1"/>
    <property type="molecule type" value="Genomic_DNA"/>
</dbReference>
<dbReference type="SUPFAM" id="SSF50978">
    <property type="entry name" value="WD40 repeat-like"/>
    <property type="match status" value="1"/>
</dbReference>
<dbReference type="GO" id="GO:0005737">
    <property type="term" value="C:cytoplasm"/>
    <property type="evidence" value="ECO:0007669"/>
    <property type="project" value="UniProtKB-SubCell"/>
</dbReference>
<evidence type="ECO:0000313" key="6">
    <source>
        <dbReference type="EMBL" id="CAD2169863.1"/>
    </source>
</evidence>
<dbReference type="GO" id="GO:0045504">
    <property type="term" value="F:dynein heavy chain binding"/>
    <property type="evidence" value="ECO:0007669"/>
    <property type="project" value="TreeGrafter"/>
</dbReference>
<evidence type="ECO:0000256" key="2">
    <source>
        <dbReference type="ARBA" id="ARBA00022490"/>
    </source>
</evidence>
<dbReference type="InterPro" id="IPR050687">
    <property type="entry name" value="Dynein_IC"/>
</dbReference>